<dbReference type="InterPro" id="IPR006680">
    <property type="entry name" value="Amidohydro-rel"/>
</dbReference>
<dbReference type="EMBL" id="FNTH01000001">
    <property type="protein sequence ID" value="SED75269.1"/>
    <property type="molecule type" value="Genomic_DNA"/>
</dbReference>
<sequence>MTSMLIENAAGIFTGLSGDAMRTAGAIRIRNGVIVAIGMLQPEPGERRLDAKDCVIYPGLVSTHHHMFQSVLKGVREGINLPLAGWLRSVPYRFWSAIDEEALAVAARIALAELLLSGTTTVADHHYLFSDTFRFDPAQVIFDVARSLGIRLVFCRGGATVSRHFDTDQSVPMPVETLDRMLQSVEACAQRFHDPSPDSLTHVALAPTTPTWSLDPGELREVIAAARRMKLRLHSHLSETSDYVDFCLSVHGKRPVHWLAEHDWLGEDVWFAHLVHLDPEEVAILARSGTGMAHCPQSNCRLGSGVAPADAMARLGGAVSLGVDGAASNEAADMISEMHSCWHTHRAVKGADAVTVEDVVHWATAGGARVLGLPRIGTLAPGQQADIAIFSLDQPRHFGMHDPMVAPVTCAGSAHVRHLLVGGRPVVEDGVIPGLDLQKLKFDAARVVSRLAA</sequence>
<dbReference type="InterPro" id="IPR011059">
    <property type="entry name" value="Metal-dep_hydrolase_composite"/>
</dbReference>
<keyword evidence="2" id="KW-0378">Hydrolase</keyword>
<organism evidence="4 5">
    <name type="scientific">Bradyrhizobium erythrophlei</name>
    <dbReference type="NCBI Taxonomy" id="1437360"/>
    <lineage>
        <taxon>Bacteria</taxon>
        <taxon>Pseudomonadati</taxon>
        <taxon>Pseudomonadota</taxon>
        <taxon>Alphaproteobacteria</taxon>
        <taxon>Hyphomicrobiales</taxon>
        <taxon>Nitrobacteraceae</taxon>
        <taxon>Bradyrhizobium</taxon>
    </lineage>
</organism>
<evidence type="ECO:0000313" key="5">
    <source>
        <dbReference type="Proteomes" id="UP000198992"/>
    </source>
</evidence>
<dbReference type="Gene3D" id="2.30.40.10">
    <property type="entry name" value="Urease, subunit C, domain 1"/>
    <property type="match status" value="2"/>
</dbReference>
<name>A0A1H5D8X6_9BRAD</name>
<protein>
    <submittedName>
        <fullName evidence="4">Cytosine/adenosine deaminase</fullName>
    </submittedName>
</protein>
<dbReference type="RefSeq" id="WP_092122216.1">
    <property type="nucleotide sequence ID" value="NZ_FNTH01000001.1"/>
</dbReference>
<dbReference type="Pfam" id="PF01979">
    <property type="entry name" value="Amidohydro_1"/>
    <property type="match status" value="1"/>
</dbReference>
<evidence type="ECO:0000256" key="2">
    <source>
        <dbReference type="ARBA" id="ARBA00022801"/>
    </source>
</evidence>
<evidence type="ECO:0000256" key="1">
    <source>
        <dbReference type="ARBA" id="ARBA00006745"/>
    </source>
</evidence>
<comment type="similarity">
    <text evidence="1">Belongs to the metallo-dependent hydrolases superfamily. ATZ/TRZ family.</text>
</comment>
<dbReference type="Proteomes" id="UP000198992">
    <property type="component" value="Unassembled WGS sequence"/>
</dbReference>
<dbReference type="SUPFAM" id="SSF51338">
    <property type="entry name" value="Composite domain of metallo-dependent hydrolases"/>
    <property type="match status" value="1"/>
</dbReference>
<gene>
    <name evidence="4" type="ORF">SAMN05444164_5688</name>
</gene>
<dbReference type="SUPFAM" id="SSF51556">
    <property type="entry name" value="Metallo-dependent hydrolases"/>
    <property type="match status" value="1"/>
</dbReference>
<dbReference type="PANTHER" id="PTHR43794:SF11">
    <property type="entry name" value="AMIDOHYDROLASE-RELATED DOMAIN-CONTAINING PROTEIN"/>
    <property type="match status" value="1"/>
</dbReference>
<proteinExistence type="inferred from homology"/>
<dbReference type="InterPro" id="IPR032466">
    <property type="entry name" value="Metal_Hydrolase"/>
</dbReference>
<evidence type="ECO:0000259" key="3">
    <source>
        <dbReference type="Pfam" id="PF01979"/>
    </source>
</evidence>
<dbReference type="PANTHER" id="PTHR43794">
    <property type="entry name" value="AMINOHYDROLASE SSNA-RELATED"/>
    <property type="match status" value="1"/>
</dbReference>
<dbReference type="CDD" id="cd01298">
    <property type="entry name" value="ATZ_TRZ_like"/>
    <property type="match status" value="1"/>
</dbReference>
<evidence type="ECO:0000313" key="4">
    <source>
        <dbReference type="EMBL" id="SED75269.1"/>
    </source>
</evidence>
<reference evidence="4 5" key="1">
    <citation type="submission" date="2016-10" db="EMBL/GenBank/DDBJ databases">
        <authorList>
            <person name="de Groot N.N."/>
        </authorList>
    </citation>
    <scope>NUCLEOTIDE SEQUENCE [LARGE SCALE GENOMIC DNA]</scope>
    <source>
        <strain evidence="4 5">MT12</strain>
    </source>
</reference>
<dbReference type="InterPro" id="IPR050287">
    <property type="entry name" value="MTA/SAH_deaminase"/>
</dbReference>
<dbReference type="NCBIfam" id="NF009059">
    <property type="entry name" value="PRK12393.1"/>
    <property type="match status" value="1"/>
</dbReference>
<dbReference type="AlphaFoldDB" id="A0A1H5D8X6"/>
<dbReference type="GO" id="GO:0016810">
    <property type="term" value="F:hydrolase activity, acting on carbon-nitrogen (but not peptide) bonds"/>
    <property type="evidence" value="ECO:0007669"/>
    <property type="project" value="InterPro"/>
</dbReference>
<dbReference type="OrthoDB" id="9796020at2"/>
<dbReference type="Gene3D" id="3.20.20.140">
    <property type="entry name" value="Metal-dependent hydrolases"/>
    <property type="match status" value="1"/>
</dbReference>
<feature type="domain" description="Amidohydrolase-related" evidence="3">
    <location>
        <begin position="55"/>
        <end position="424"/>
    </location>
</feature>
<accession>A0A1H5D8X6</accession>